<protein>
    <recommendedName>
        <fullName evidence="3">Protein ANTAGONIST OF LIKE HETEROCHROMATIN PROTEIN 1-like</fullName>
    </recommendedName>
</protein>
<name>A0ABQ8RVC1_PERAM</name>
<organism evidence="1 2">
    <name type="scientific">Periplaneta americana</name>
    <name type="common">American cockroach</name>
    <name type="synonym">Blatta americana</name>
    <dbReference type="NCBI Taxonomy" id="6978"/>
    <lineage>
        <taxon>Eukaryota</taxon>
        <taxon>Metazoa</taxon>
        <taxon>Ecdysozoa</taxon>
        <taxon>Arthropoda</taxon>
        <taxon>Hexapoda</taxon>
        <taxon>Insecta</taxon>
        <taxon>Pterygota</taxon>
        <taxon>Neoptera</taxon>
        <taxon>Polyneoptera</taxon>
        <taxon>Dictyoptera</taxon>
        <taxon>Blattodea</taxon>
        <taxon>Blattoidea</taxon>
        <taxon>Blattidae</taxon>
        <taxon>Blattinae</taxon>
        <taxon>Periplaneta</taxon>
    </lineage>
</organism>
<sequence length="144" mass="16410">MNHFIRTSCMSAVDLDNLLEKVAPLIERKDTLMIRAIPPAERLDVTLRYLVTGDSYKSLLYLFRIPANTISQIIPEVCRAIYDVIKEEHLKTPNTEAEWTEVADEFEKKWNFPNCIGAIDGKYVNVKAPEIVEVCTSITNIHTA</sequence>
<keyword evidence="2" id="KW-1185">Reference proteome</keyword>
<accession>A0ABQ8RVC1</accession>
<proteinExistence type="predicted"/>
<evidence type="ECO:0000313" key="2">
    <source>
        <dbReference type="Proteomes" id="UP001148838"/>
    </source>
</evidence>
<dbReference type="EMBL" id="JAJSOF020000042">
    <property type="protein sequence ID" value="KAJ4425613.1"/>
    <property type="molecule type" value="Genomic_DNA"/>
</dbReference>
<evidence type="ECO:0000313" key="1">
    <source>
        <dbReference type="EMBL" id="KAJ4425613.1"/>
    </source>
</evidence>
<reference evidence="1 2" key="1">
    <citation type="journal article" date="2022" name="Allergy">
        <title>Genome assembly and annotation of Periplaneta americana reveal a comprehensive cockroach allergen profile.</title>
        <authorList>
            <person name="Wang L."/>
            <person name="Xiong Q."/>
            <person name="Saelim N."/>
            <person name="Wang L."/>
            <person name="Nong W."/>
            <person name="Wan A.T."/>
            <person name="Shi M."/>
            <person name="Liu X."/>
            <person name="Cao Q."/>
            <person name="Hui J.H.L."/>
            <person name="Sookrung N."/>
            <person name="Leung T.F."/>
            <person name="Tungtrongchitr A."/>
            <person name="Tsui S.K.W."/>
        </authorList>
    </citation>
    <scope>NUCLEOTIDE SEQUENCE [LARGE SCALE GENOMIC DNA]</scope>
    <source>
        <strain evidence="1">PWHHKU_190912</strain>
    </source>
</reference>
<comment type="caution">
    <text evidence="1">The sequence shown here is derived from an EMBL/GenBank/DDBJ whole genome shotgun (WGS) entry which is preliminary data.</text>
</comment>
<gene>
    <name evidence="1" type="ORF">ANN_27809</name>
</gene>
<dbReference type="Proteomes" id="UP001148838">
    <property type="component" value="Unassembled WGS sequence"/>
</dbReference>
<evidence type="ECO:0008006" key="3">
    <source>
        <dbReference type="Google" id="ProtNLM"/>
    </source>
</evidence>